<dbReference type="Gene3D" id="2.180.10.10">
    <property type="entry name" value="RHS repeat-associated core"/>
    <property type="match status" value="1"/>
</dbReference>
<gene>
    <name evidence="2" type="ORF">HCT14_05940</name>
</gene>
<organism evidence="2 3">
    <name type="scientific">Entomospira entomophila</name>
    <dbReference type="NCBI Taxonomy" id="2719988"/>
    <lineage>
        <taxon>Bacteria</taxon>
        <taxon>Pseudomonadati</taxon>
        <taxon>Spirochaetota</taxon>
        <taxon>Spirochaetia</taxon>
        <taxon>Spirochaetales</taxon>
        <taxon>Spirochaetaceae</taxon>
        <taxon>Entomospira</taxon>
    </lineage>
</organism>
<dbReference type="NCBIfam" id="TIGR03696">
    <property type="entry name" value="Rhs_assc_core"/>
    <property type="match status" value="1"/>
</dbReference>
<dbReference type="AlphaFoldDB" id="A0A968KWQ4"/>
<dbReference type="EMBL" id="JAATLJ010000001">
    <property type="protein sequence ID" value="NIZ41040.1"/>
    <property type="molecule type" value="Genomic_DNA"/>
</dbReference>
<comment type="caution">
    <text evidence="2">The sequence shown here is derived from an EMBL/GenBank/DDBJ whole genome shotgun (WGS) entry which is preliminary data.</text>
</comment>
<reference evidence="2 3" key="1">
    <citation type="submission" date="2020-03" db="EMBL/GenBank/DDBJ databases">
        <title>Spirochaetal bacteria isolated from arthropods constitute a novel genus Entomospira genus novum within the order Spirochaetales.</title>
        <authorList>
            <person name="Grana-Miraglia L."/>
            <person name="Sikutova S."/>
            <person name="Fingerle V."/>
            <person name="Sing A."/>
            <person name="Castillo-Ramirez S."/>
            <person name="Margos G."/>
            <person name="Rudolf I."/>
        </authorList>
    </citation>
    <scope>NUCLEOTIDE SEQUENCE [LARGE SCALE GENOMIC DNA]</scope>
    <source>
        <strain evidence="2 3">BR193</strain>
    </source>
</reference>
<evidence type="ECO:0000313" key="2">
    <source>
        <dbReference type="EMBL" id="NIZ41040.1"/>
    </source>
</evidence>
<name>A0A968KWQ4_9SPIO</name>
<evidence type="ECO:0000256" key="1">
    <source>
        <dbReference type="SAM" id="MobiDB-lite"/>
    </source>
</evidence>
<accession>A0A968KWQ4</accession>
<dbReference type="PANTHER" id="PTHR32305">
    <property type="match status" value="1"/>
</dbReference>
<dbReference type="RefSeq" id="WP_167700869.1">
    <property type="nucleotide sequence ID" value="NZ_CP118174.1"/>
</dbReference>
<dbReference type="Proteomes" id="UP000711995">
    <property type="component" value="Unassembled WGS sequence"/>
</dbReference>
<dbReference type="InterPro" id="IPR050708">
    <property type="entry name" value="T6SS_VgrG/RHS"/>
</dbReference>
<feature type="region of interest" description="Disordered" evidence="1">
    <location>
        <begin position="151"/>
        <end position="182"/>
    </location>
</feature>
<sequence>MSDEETGLIYANARYQDPKTSRWISSDPAMADGLNWYSYVNNNPIKYKDPTGRTLVIDNGMTQEGMDDNDRMLAEINSLSETQYQFVLNTNTRKLSLAVDEKATEAMKKKIASGEEKRSSTYSSDINKLIESEDTFTARYATDEQEQFLANDGGGRVESPSPGQVDITISKNGSTNDPDNPLTYVGGGEVKASSAEVLMHEIIAHAAPRATITNAYYAGSIYLGDVLTDMYSNDNSRIRENIARREAGLRPIDESSAHQSIILKGK</sequence>
<feature type="compositionally biased region" description="Polar residues" evidence="1">
    <location>
        <begin position="167"/>
        <end position="178"/>
    </location>
</feature>
<dbReference type="InterPro" id="IPR022385">
    <property type="entry name" value="Rhs_assc_core"/>
</dbReference>
<evidence type="ECO:0000313" key="3">
    <source>
        <dbReference type="Proteomes" id="UP000711995"/>
    </source>
</evidence>
<protein>
    <submittedName>
        <fullName evidence="2">RHS repeat-associated core domain-containing protein</fullName>
    </submittedName>
</protein>
<proteinExistence type="predicted"/>
<keyword evidence="3" id="KW-1185">Reference proteome</keyword>
<dbReference type="PANTHER" id="PTHR32305:SF15">
    <property type="entry name" value="PROTEIN RHSA-RELATED"/>
    <property type="match status" value="1"/>
</dbReference>